<proteinExistence type="predicted"/>
<comment type="caution">
    <text evidence="1">The sequence shown here is derived from an EMBL/GenBank/DDBJ whole genome shotgun (WGS) entry which is preliminary data.</text>
</comment>
<reference evidence="1" key="2">
    <citation type="journal article" date="2023" name="Science">
        <title>Genomic signatures of disease resistance in endangered staghorn corals.</title>
        <authorList>
            <person name="Vollmer S.V."/>
            <person name="Selwyn J.D."/>
            <person name="Despard B.A."/>
            <person name="Roesel C.L."/>
        </authorList>
    </citation>
    <scope>NUCLEOTIDE SEQUENCE</scope>
    <source>
        <strain evidence="1">K2</strain>
    </source>
</reference>
<keyword evidence="2" id="KW-1185">Reference proteome</keyword>
<organism evidence="1 2">
    <name type="scientific">Acropora cervicornis</name>
    <name type="common">Staghorn coral</name>
    <dbReference type="NCBI Taxonomy" id="6130"/>
    <lineage>
        <taxon>Eukaryota</taxon>
        <taxon>Metazoa</taxon>
        <taxon>Cnidaria</taxon>
        <taxon>Anthozoa</taxon>
        <taxon>Hexacorallia</taxon>
        <taxon>Scleractinia</taxon>
        <taxon>Astrocoeniina</taxon>
        <taxon>Acroporidae</taxon>
        <taxon>Acropora</taxon>
    </lineage>
</organism>
<protein>
    <submittedName>
        <fullName evidence="1">Uncharacterized protein</fullName>
    </submittedName>
</protein>
<evidence type="ECO:0000313" key="2">
    <source>
        <dbReference type="Proteomes" id="UP001249851"/>
    </source>
</evidence>
<accession>A0AAD9V0I7</accession>
<gene>
    <name evidence="1" type="ORF">P5673_021282</name>
</gene>
<dbReference type="EMBL" id="JARQWQ010000054">
    <property type="protein sequence ID" value="KAK2556726.1"/>
    <property type="molecule type" value="Genomic_DNA"/>
</dbReference>
<name>A0AAD9V0I7_ACRCE</name>
<sequence length="424" mass="49619">MAYTAYHLALRHAFDSNKSKAEIGWCPRAGNPTSLASITETPITLFVRMTGKLEQHKHRFYCHLFRTTVLYWPPSYGKIVVVLDDESRLDHEFGENIKSQAHGSFPDYKLEVLYEALPKDPNVLDFPDSPKPPGYNRQLWSSFYIDLYTNDSIIAWMDNDVAFITPVTRSSIFKSSKLRVLGWECSMVDKWVQTWAHTTELALGFPFVADFMTYFPVYIYRDTFTHCREHILNRFKTQNFDEAFKSFYHGFISPVSIVMSYAWHFERDRYDWNMKICSDLKEYNKKFPPGHKIKPEHTQSILSEPQTAVHLPYADFMLHNVLVSFCLSHKAAGNKFDICSKQIFSLRDNFDLFHHDLQRVRSVQQNPCSQRARGKNHSCLQVLKRHYKQVSVEVTKQGRKLDWHSVEKVEKLANDMDIKCEIIS</sequence>
<evidence type="ECO:0000313" key="1">
    <source>
        <dbReference type="EMBL" id="KAK2556726.1"/>
    </source>
</evidence>
<dbReference type="AlphaFoldDB" id="A0AAD9V0I7"/>
<dbReference type="Proteomes" id="UP001249851">
    <property type="component" value="Unassembled WGS sequence"/>
</dbReference>
<reference evidence="1" key="1">
    <citation type="journal article" date="2023" name="G3 (Bethesda)">
        <title>Whole genome assembly and annotation of the endangered Caribbean coral Acropora cervicornis.</title>
        <authorList>
            <person name="Selwyn J.D."/>
            <person name="Vollmer S.V."/>
        </authorList>
    </citation>
    <scope>NUCLEOTIDE SEQUENCE</scope>
    <source>
        <strain evidence="1">K2</strain>
    </source>
</reference>